<dbReference type="EMBL" id="FMAE01000030">
    <property type="protein sequence ID" value="SCB52245.1"/>
    <property type="molecule type" value="Genomic_DNA"/>
</dbReference>
<proteinExistence type="predicted"/>
<accession>A0A1C3XJC1</accession>
<dbReference type="AlphaFoldDB" id="A0A1C3XJC1"/>
<dbReference type="Proteomes" id="UP000183174">
    <property type="component" value="Unassembled WGS sequence"/>
</dbReference>
<evidence type="ECO:0000313" key="2">
    <source>
        <dbReference type="Proteomes" id="UP000183174"/>
    </source>
</evidence>
<name>A0A1C3XJC1_9BRAD</name>
<dbReference type="RefSeq" id="WP_074448470.1">
    <property type="nucleotide sequence ID" value="NZ_FMAE01000030.1"/>
</dbReference>
<evidence type="ECO:0000313" key="1">
    <source>
        <dbReference type="EMBL" id="SCB52245.1"/>
    </source>
</evidence>
<gene>
    <name evidence="1" type="ORF">GA0061099_10305</name>
</gene>
<reference evidence="1 2" key="1">
    <citation type="submission" date="2016-08" db="EMBL/GenBank/DDBJ databases">
        <authorList>
            <person name="Seilhamer J.J."/>
        </authorList>
    </citation>
    <scope>NUCLEOTIDE SEQUENCE [LARGE SCALE GENOMIC DNA]</scope>
    <source>
        <strain evidence="1 2">CCBAU 10071</strain>
    </source>
</reference>
<sequence>MRTFDRSRIDISNPRLQAFRIVCAACGVTATVNCNKYTQLPPEVVIRKFTEKGWLVGNNENNDLCPEHKHRVRMIEKDLEPKIVEKIASAVRVLQSALEKYAELENPKQSAEVMRMMTEFHRRVFGDAREDEEAA</sequence>
<organism evidence="1 2">
    <name type="scientific">Bradyrhizobium yuanmingense</name>
    <dbReference type="NCBI Taxonomy" id="108015"/>
    <lineage>
        <taxon>Bacteria</taxon>
        <taxon>Pseudomonadati</taxon>
        <taxon>Pseudomonadota</taxon>
        <taxon>Alphaproteobacteria</taxon>
        <taxon>Hyphomicrobiales</taxon>
        <taxon>Nitrobacteraceae</taxon>
        <taxon>Bradyrhizobium</taxon>
    </lineage>
</organism>
<protein>
    <submittedName>
        <fullName evidence="1">Uncharacterized protein</fullName>
    </submittedName>
</protein>